<keyword evidence="1" id="KW-0812">Transmembrane</keyword>
<comment type="caution">
    <text evidence="2">The sequence shown here is derived from an EMBL/GenBank/DDBJ whole genome shotgun (WGS) entry which is preliminary data.</text>
</comment>
<protein>
    <submittedName>
        <fullName evidence="2">Uncharacterized protein</fullName>
    </submittedName>
</protein>
<dbReference type="AlphaFoldDB" id="A0A921N1Q5"/>
<dbReference type="Proteomes" id="UP000776700">
    <property type="component" value="Unassembled WGS sequence"/>
</dbReference>
<keyword evidence="1" id="KW-0472">Membrane</keyword>
<proteinExistence type="predicted"/>
<evidence type="ECO:0000256" key="1">
    <source>
        <dbReference type="SAM" id="Phobius"/>
    </source>
</evidence>
<evidence type="ECO:0000313" key="3">
    <source>
        <dbReference type="Proteomes" id="UP000776700"/>
    </source>
</evidence>
<accession>A0A921N1Q5</accession>
<reference evidence="2" key="2">
    <citation type="submission" date="2021-09" db="EMBL/GenBank/DDBJ databases">
        <authorList>
            <person name="Gilroy R."/>
        </authorList>
    </citation>
    <scope>NUCLEOTIDE SEQUENCE</scope>
    <source>
        <strain evidence="2">1277</strain>
    </source>
</reference>
<dbReference type="EMBL" id="DYUB01000306">
    <property type="protein sequence ID" value="HJG97368.1"/>
    <property type="molecule type" value="Genomic_DNA"/>
</dbReference>
<keyword evidence="1" id="KW-1133">Transmembrane helix</keyword>
<sequence>MSKNNDDSNKKNYYFPLCTGIGLILGVILKQIPIGLCLGAGVGLALDGNKKKK</sequence>
<evidence type="ECO:0000313" key="2">
    <source>
        <dbReference type="EMBL" id="HJG97368.1"/>
    </source>
</evidence>
<reference evidence="2" key="1">
    <citation type="journal article" date="2021" name="PeerJ">
        <title>Extensive microbial diversity within the chicken gut microbiome revealed by metagenomics and culture.</title>
        <authorList>
            <person name="Gilroy R."/>
            <person name="Ravi A."/>
            <person name="Getino M."/>
            <person name="Pursley I."/>
            <person name="Horton D.L."/>
            <person name="Alikhan N.F."/>
            <person name="Baker D."/>
            <person name="Gharbi K."/>
            <person name="Hall N."/>
            <person name="Watson M."/>
            <person name="Adriaenssens E.M."/>
            <person name="Foster-Nyarko E."/>
            <person name="Jarju S."/>
            <person name="Secka A."/>
            <person name="Antonio M."/>
            <person name="Oren A."/>
            <person name="Chaudhuri R.R."/>
            <person name="La Ragione R."/>
            <person name="Hildebrand F."/>
            <person name="Pallen M.J."/>
        </authorList>
    </citation>
    <scope>NUCLEOTIDE SEQUENCE</scope>
    <source>
        <strain evidence="2">1277</strain>
    </source>
</reference>
<feature type="transmembrane region" description="Helical" evidence="1">
    <location>
        <begin position="20"/>
        <end position="46"/>
    </location>
</feature>
<organism evidence="2 3">
    <name type="scientific">Romboutsia timonensis</name>
    <dbReference type="NCBI Taxonomy" id="1776391"/>
    <lineage>
        <taxon>Bacteria</taxon>
        <taxon>Bacillati</taxon>
        <taxon>Bacillota</taxon>
        <taxon>Clostridia</taxon>
        <taxon>Peptostreptococcales</taxon>
        <taxon>Peptostreptococcaceae</taxon>
        <taxon>Romboutsia</taxon>
    </lineage>
</organism>
<gene>
    <name evidence="2" type="ORF">K8V90_09725</name>
</gene>
<name>A0A921N1Q5_9FIRM</name>